<dbReference type="InterPro" id="IPR045006">
    <property type="entry name" value="CHLI-like"/>
</dbReference>
<evidence type="ECO:0000313" key="4">
    <source>
        <dbReference type="Proteomes" id="UP000256695"/>
    </source>
</evidence>
<dbReference type="SUPFAM" id="SSF54211">
    <property type="entry name" value="Ribosomal protein S5 domain 2-like"/>
    <property type="match status" value="1"/>
</dbReference>
<sequence>MVRKIFCATRFGLHTKIVEVEVSFTRGLPAFLISGLATNAIQESKQRVHSALSANGFNFPPLKITINLSPADLPKYGSHFDLPIALLIAMQKQENTLQNNWFAFGELGLDGTLKHSNDIFALVLDVMLFDSNACIILPKESEQYFSFVPNLRCVYASNLKEAMEQILQDTPPYPNSKQLTFPSIKIRNTEYFYLQEFKNDFKEVRGQIVAKRAALIAAAGFHNLILEGSPGCGKSMIIKRLQEILPPMSLEEIMQNARLNALNNQEISFLPLRNFKSPHQSASKASILGSASNKEPKPGEIALAHQGILFFDELPYFKKEVLESLREPLENNCLVVSRVHSKITYETSFLFAGAQNPCPCGNLLSLIKECRCSEKEIKTYKNKLSQPFLDRIDLFVQMKEIDEDKSIGMDSKTMQQQVFDAFIMQKQRGQKNFNAKMSEKELEKFCTLSDEIQDLLARAVQRFGISERSVNKLRKIARTIADLDKSEVIQKSHMLEALSYRRI</sequence>
<organism evidence="3 4">
    <name type="scientific">Helicobacter anseris</name>
    <dbReference type="NCBI Taxonomy" id="375926"/>
    <lineage>
        <taxon>Bacteria</taxon>
        <taxon>Pseudomonadati</taxon>
        <taxon>Campylobacterota</taxon>
        <taxon>Epsilonproteobacteria</taxon>
        <taxon>Campylobacterales</taxon>
        <taxon>Helicobacteraceae</taxon>
        <taxon>Helicobacter</taxon>
    </lineage>
</organism>
<evidence type="ECO:0000259" key="1">
    <source>
        <dbReference type="Pfam" id="PF01078"/>
    </source>
</evidence>
<gene>
    <name evidence="3" type="ORF">CQA57_03385</name>
</gene>
<dbReference type="InterPro" id="IPR027417">
    <property type="entry name" value="P-loop_NTPase"/>
</dbReference>
<dbReference type="InterPro" id="IPR025158">
    <property type="entry name" value="Mg_chelat-rel_C"/>
</dbReference>
<dbReference type="InterPro" id="IPR020568">
    <property type="entry name" value="Ribosomal_Su5_D2-typ_SF"/>
</dbReference>
<dbReference type="NCBIfam" id="TIGR00368">
    <property type="entry name" value="YifB family Mg chelatase-like AAA ATPase"/>
    <property type="match status" value="1"/>
</dbReference>
<dbReference type="Pfam" id="PF13335">
    <property type="entry name" value="Mg_chelatase_C"/>
    <property type="match status" value="1"/>
</dbReference>
<dbReference type="InterPro" id="IPR000523">
    <property type="entry name" value="Mg_chelatse_chII-like_cat_dom"/>
</dbReference>
<name>A0A3D8J931_9HELI</name>
<keyword evidence="4" id="KW-1185">Reference proteome</keyword>
<accession>A0A3D8J931</accession>
<dbReference type="SUPFAM" id="SSF52540">
    <property type="entry name" value="P-loop containing nucleoside triphosphate hydrolases"/>
    <property type="match status" value="1"/>
</dbReference>
<evidence type="ECO:0000313" key="3">
    <source>
        <dbReference type="EMBL" id="RDU74003.1"/>
    </source>
</evidence>
<reference evidence="3 4" key="1">
    <citation type="submission" date="2018-04" db="EMBL/GenBank/DDBJ databases">
        <title>Novel Campyloabacter and Helicobacter Species and Strains.</title>
        <authorList>
            <person name="Mannion A.J."/>
            <person name="Shen Z."/>
            <person name="Fox J.G."/>
        </authorList>
    </citation>
    <scope>NUCLEOTIDE SEQUENCE [LARGE SCALE GENOMIC DNA]</scope>
    <source>
        <strain evidence="3 4">MIT 04-9362</strain>
    </source>
</reference>
<feature type="domain" description="Magnesium chelatase ChlI-like catalytic" evidence="1">
    <location>
        <begin position="200"/>
        <end position="403"/>
    </location>
</feature>
<protein>
    <submittedName>
        <fullName evidence="3">Fis family transcriptional regulator</fullName>
    </submittedName>
</protein>
<dbReference type="GO" id="GO:0005524">
    <property type="term" value="F:ATP binding"/>
    <property type="evidence" value="ECO:0007669"/>
    <property type="project" value="InterPro"/>
</dbReference>
<dbReference type="RefSeq" id="WP_115578833.1">
    <property type="nucleotide sequence ID" value="NZ_NXLX01000006.1"/>
</dbReference>
<dbReference type="Proteomes" id="UP000256695">
    <property type="component" value="Unassembled WGS sequence"/>
</dbReference>
<dbReference type="Gene3D" id="3.40.50.300">
    <property type="entry name" value="P-loop containing nucleotide triphosphate hydrolases"/>
    <property type="match status" value="1"/>
</dbReference>
<evidence type="ECO:0000259" key="2">
    <source>
        <dbReference type="Pfam" id="PF13335"/>
    </source>
</evidence>
<dbReference type="InterPro" id="IPR004482">
    <property type="entry name" value="Mg_chelat-rel"/>
</dbReference>
<dbReference type="Pfam" id="PF01078">
    <property type="entry name" value="Mg_chelatase"/>
    <property type="match status" value="1"/>
</dbReference>
<dbReference type="PANTHER" id="PTHR32039">
    <property type="entry name" value="MAGNESIUM-CHELATASE SUBUNIT CHLI"/>
    <property type="match status" value="1"/>
</dbReference>
<proteinExistence type="predicted"/>
<dbReference type="Gene3D" id="3.30.230.10">
    <property type="match status" value="1"/>
</dbReference>
<comment type="caution">
    <text evidence="3">The sequence shown here is derived from an EMBL/GenBank/DDBJ whole genome shotgun (WGS) entry which is preliminary data.</text>
</comment>
<dbReference type="Pfam" id="PF13541">
    <property type="entry name" value="ChlI"/>
    <property type="match status" value="1"/>
</dbReference>
<dbReference type="EMBL" id="NXLX01000006">
    <property type="protein sequence ID" value="RDU74003.1"/>
    <property type="molecule type" value="Genomic_DNA"/>
</dbReference>
<dbReference type="InterPro" id="IPR014721">
    <property type="entry name" value="Ribsml_uS5_D2-typ_fold_subgr"/>
</dbReference>
<dbReference type="PANTHER" id="PTHR32039:SF7">
    <property type="entry name" value="COMPETENCE PROTEIN COMM"/>
    <property type="match status" value="1"/>
</dbReference>
<feature type="domain" description="Mg chelatase-related protein C-terminal" evidence="2">
    <location>
        <begin position="409"/>
        <end position="501"/>
    </location>
</feature>
<dbReference type="OrthoDB" id="9813147at2"/>
<dbReference type="AlphaFoldDB" id="A0A3D8J931"/>